<feature type="repeat" description="Filamin" evidence="4">
    <location>
        <begin position="830"/>
        <end position="919"/>
    </location>
</feature>
<dbReference type="PANTHER" id="PTHR38537">
    <property type="entry name" value="JITTERBUG, ISOFORM N"/>
    <property type="match status" value="1"/>
</dbReference>
<evidence type="ECO:0000256" key="5">
    <source>
        <dbReference type="SAM" id="MobiDB-lite"/>
    </source>
</evidence>
<evidence type="ECO:0000256" key="4">
    <source>
        <dbReference type="PROSITE-ProRule" id="PRU00087"/>
    </source>
</evidence>
<feature type="compositionally biased region" description="Basic and acidic residues" evidence="5">
    <location>
        <begin position="1321"/>
        <end position="1336"/>
    </location>
</feature>
<dbReference type="Pfam" id="PF00630">
    <property type="entry name" value="Filamin"/>
    <property type="match status" value="4"/>
</dbReference>
<feature type="repeat" description="Filamin" evidence="4">
    <location>
        <begin position="726"/>
        <end position="823"/>
    </location>
</feature>
<feature type="repeat" description="Filamin" evidence="4">
    <location>
        <begin position="1115"/>
        <end position="1212"/>
    </location>
</feature>
<dbReference type="InterPro" id="IPR044801">
    <property type="entry name" value="Filamin"/>
</dbReference>
<feature type="repeat" description="Filamin" evidence="4">
    <location>
        <begin position="929"/>
        <end position="1017"/>
    </location>
</feature>
<feature type="compositionally biased region" description="Basic residues" evidence="5">
    <location>
        <begin position="1246"/>
        <end position="1257"/>
    </location>
</feature>
<dbReference type="CDD" id="cd21184">
    <property type="entry name" value="CH_FLN-like_rpt2"/>
    <property type="match status" value="1"/>
</dbReference>
<evidence type="ECO:0000256" key="1">
    <source>
        <dbReference type="ARBA" id="ARBA00009238"/>
    </source>
</evidence>
<sequence length="1346" mass="149293">MSKGGLKKGDETWKRIQQRTFTNWTNDKLRGDAMVPVNPVGDLQMDLKDGIRLIELLEVLAHPRKVGPYTKKPKIKAQYLENIGTALGFISKEKIKLVNISGEDLYGENLKLVLGLIWTLICHYQIRSSGKGISVKKAMLMRLQCELPEYHITNFNTNLNDGRVLCGMVDNLKPGLCPNHFDLDKTKGIANCQLGLGLAQESFGIPQILSAEDLNNPAIDDLSVMTYLSYFLPLSNKNLLAWLQRLLPKRNIKNLTTDWIDGVNFAALLDKLFSVFPEWERLDSKNKADNMTRVLSTCSSCLGVTPPLSVKVMTDPMIDEMSMSAIICMIKGATLKGGASSFTLSLDNEEVIAGENLMVRLTMDDEAKPELFHHLSVFGIAGKDQVEVAAAQVEKKKEYLLYKIVPSRAGSMSVYAKFQDKNVKKSPRTAEVAIKVNPACFSLAIDNQKPLVNQPLAIQVNLLDAVKPDFFEHLTVEGIPMGAEESETIKATLIETTDSHVMYTVTPLKVGKLSVTSKFMGVDVSGSPVEVTVVPQVGPGLFALRSSGSSTGTGEDLSLFIDILEDNVDPTFLDNIAVFGQMDGKEEKLQAQRKKADKRCVVYHLSPNKVGVMRLYAQYNGTDVANSPFVMQVNPALNERVRIQNLPSPLVVKVKEPFLFNINSEVPLKKDDLRLSVQYEGKEVTYKLIANSTTEFVAEFTPTQPGRHSVDVMLDGCPIKGAPFELDALDPKGSQVLGDIPEVIHIGDSHDVSFLTGKGSQQGGAFKCWLESENKTSAIATSIAPSGDTGYTVTLTGEAIGLTAVNTTLGEVNIQRTPFTVSVVDSQFCKVDTENWGFLDGIFIEDPIMINIDTENAGKGRPEVYFEDEWGNIIHPKLYEKEKNKFCAETRELKKESKHKLNIKYGGHSISGSPWSFDVNARPEVHCHVTGPGLTDAVAKTPAKFKVLSTELGAVEHGQLKVSVEAATGGYRGTVDILDNDDKSYTVTYTCPHQGLYLIKVIFYDEPAEGSPFKVNVLEAANSVRCRAYGPALEPKAVIMSGEPTEFYVDASQAGTGKLMVVIRGKDNDPNVYISDDGQGIYSVKFDIAGWGRYYANVWWGSLHIPGSPFPLNIHREPNASLVRAYGPGVEKRLDLNHPATITIETKDAGRGTLNIRVRGVKDTFSIQARQASADHPRTLLAEYHPNASGVYQIQIKWQGKNITGSPFRVHVYDPASDSELYEDEWVQQSESSEENDYSDEEERKQWRRRKQRRDNRRRSGEFNEDKMETFYHGNRRPSWKTVDEHMPQSVKSTVSPGWTATPTHSKKTATKYYTSTPLERNSDTHEAIAASEKHTGQRRTSWTPK</sequence>
<evidence type="ECO:0000313" key="7">
    <source>
        <dbReference type="EMBL" id="WAW84880.1"/>
    </source>
</evidence>
<feature type="compositionally biased region" description="Acidic residues" evidence="5">
    <location>
        <begin position="1221"/>
        <end position="1241"/>
    </location>
</feature>
<dbReference type="PROSITE" id="PS00019">
    <property type="entry name" value="ACTININ_1"/>
    <property type="match status" value="1"/>
</dbReference>
<dbReference type="InterPro" id="IPR013783">
    <property type="entry name" value="Ig-like_fold"/>
</dbReference>
<dbReference type="SUPFAM" id="SSF47576">
    <property type="entry name" value="Calponin-homology domain, CH-domain"/>
    <property type="match status" value="2"/>
</dbReference>
<dbReference type="Gene3D" id="2.60.40.10">
    <property type="entry name" value="Immunoglobulins"/>
    <property type="match status" value="7"/>
</dbReference>
<keyword evidence="3" id="KW-0009">Actin-binding</keyword>
<dbReference type="PROSITE" id="PS50021">
    <property type="entry name" value="CH"/>
    <property type="match status" value="2"/>
</dbReference>
<feature type="compositionally biased region" description="Polar residues" evidence="5">
    <location>
        <begin position="1290"/>
        <end position="1303"/>
    </location>
</feature>
<feature type="region of interest" description="Disordered" evidence="5">
    <location>
        <begin position="1221"/>
        <end position="1346"/>
    </location>
</feature>
<dbReference type="SMART" id="SM00557">
    <property type="entry name" value="IG_FLMN"/>
    <property type="match status" value="5"/>
</dbReference>
<accession>A0A9F1U436</accession>
<reference evidence="7" key="1">
    <citation type="submission" date="2022-05" db="EMBL/GenBank/DDBJ databases">
        <authorList>
            <person name="Mikhailov K."/>
            <person name="Kravchuk O."/>
            <person name="Lyupina Y."/>
            <person name="Adameyko K."/>
        </authorList>
    </citation>
    <scope>NUCLEOTIDE SEQUENCE</scope>
</reference>
<evidence type="ECO:0000259" key="6">
    <source>
        <dbReference type="PROSITE" id="PS50021"/>
    </source>
</evidence>
<dbReference type="InterPro" id="IPR014756">
    <property type="entry name" value="Ig_E-set"/>
</dbReference>
<dbReference type="PROSITE" id="PS50194">
    <property type="entry name" value="FILAMIN_REPEAT"/>
    <property type="match status" value="7"/>
</dbReference>
<dbReference type="SMART" id="SM00033">
    <property type="entry name" value="CH"/>
    <property type="match status" value="3"/>
</dbReference>
<proteinExistence type="evidence at transcript level"/>
<evidence type="ECO:0000256" key="2">
    <source>
        <dbReference type="ARBA" id="ARBA00022737"/>
    </source>
</evidence>
<keyword evidence="2" id="KW-0677">Repeat</keyword>
<feature type="domain" description="Calponin-homology (CH)" evidence="6">
    <location>
        <begin position="133"/>
        <end position="236"/>
    </location>
</feature>
<dbReference type="InterPro" id="IPR001589">
    <property type="entry name" value="Actinin_actin-bd_CS"/>
</dbReference>
<dbReference type="PANTHER" id="PTHR38537:SF16">
    <property type="entry name" value="CALPONIN-HOMOLOGY (CH) DOMAIN-CONTAINING PROTEIN"/>
    <property type="match status" value="1"/>
</dbReference>
<protein>
    <submittedName>
        <fullName evidence="7">Filamin-like 10</fullName>
    </submittedName>
</protein>
<dbReference type="InterPro" id="IPR001298">
    <property type="entry name" value="Filamin/ABP280_rpt"/>
</dbReference>
<feature type="repeat" description="Filamin" evidence="4">
    <location>
        <begin position="480"/>
        <end position="533"/>
    </location>
</feature>
<dbReference type="PROSITE" id="PS00020">
    <property type="entry name" value="ACTININ_2"/>
    <property type="match status" value="1"/>
</dbReference>
<dbReference type="EMBL" id="ON500540">
    <property type="protein sequence ID" value="WAW84880.1"/>
    <property type="molecule type" value="mRNA"/>
</dbReference>
<dbReference type="GO" id="GO:0030036">
    <property type="term" value="P:actin cytoskeleton organization"/>
    <property type="evidence" value="ECO:0007669"/>
    <property type="project" value="InterPro"/>
</dbReference>
<organism evidence="7">
    <name type="scientific">Halisarca dujardinii</name>
    <name type="common">Dujardin's slime sponge</name>
    <dbReference type="NCBI Taxonomy" id="2583056"/>
    <lineage>
        <taxon>Eukaryota</taxon>
        <taxon>Metazoa</taxon>
        <taxon>Porifera</taxon>
        <taxon>Demospongiae</taxon>
        <taxon>Verongimorpha</taxon>
        <taxon>Chondrillida</taxon>
        <taxon>Halisarcidae</taxon>
        <taxon>Halisarca</taxon>
    </lineage>
</organism>
<dbReference type="SUPFAM" id="SSF81296">
    <property type="entry name" value="E set domains"/>
    <property type="match status" value="5"/>
</dbReference>
<name>A0A9F1U436_HALDU</name>
<dbReference type="InterPro" id="IPR036872">
    <property type="entry name" value="CH_dom_sf"/>
</dbReference>
<dbReference type="Pfam" id="PF00307">
    <property type="entry name" value="CH"/>
    <property type="match status" value="3"/>
</dbReference>
<dbReference type="InterPro" id="IPR017868">
    <property type="entry name" value="Filamin/ABP280_repeat-like"/>
</dbReference>
<feature type="compositionally biased region" description="Basic and acidic residues" evidence="5">
    <location>
        <begin position="1258"/>
        <end position="1270"/>
    </location>
</feature>
<comment type="similarity">
    <text evidence="1">Belongs to the filamin family.</text>
</comment>
<feature type="domain" description="Calponin-homology (CH)" evidence="6">
    <location>
        <begin position="15"/>
        <end position="125"/>
    </location>
</feature>
<evidence type="ECO:0000256" key="3">
    <source>
        <dbReference type="ARBA" id="ARBA00023203"/>
    </source>
</evidence>
<feature type="repeat" description="Filamin" evidence="4">
    <location>
        <begin position="622"/>
        <end position="728"/>
    </location>
</feature>
<dbReference type="Gene3D" id="1.10.418.10">
    <property type="entry name" value="Calponin-like domain"/>
    <property type="match status" value="3"/>
</dbReference>
<dbReference type="GO" id="GO:0051015">
    <property type="term" value="F:actin filament binding"/>
    <property type="evidence" value="ECO:0007669"/>
    <property type="project" value="InterPro"/>
</dbReference>
<feature type="repeat" description="Filamin" evidence="4">
    <location>
        <begin position="1018"/>
        <end position="1114"/>
    </location>
</feature>
<dbReference type="InterPro" id="IPR001715">
    <property type="entry name" value="CH_dom"/>
</dbReference>